<dbReference type="STRING" id="71139.A0A059ABF8"/>
<accession>A0A059ABF8</accession>
<dbReference type="EMBL" id="KK198762">
    <property type="protein sequence ID" value="KCW51069.1"/>
    <property type="molecule type" value="Genomic_DNA"/>
</dbReference>
<dbReference type="PROSITE" id="PS50181">
    <property type="entry name" value="FBOX"/>
    <property type="match status" value="1"/>
</dbReference>
<dbReference type="Pfam" id="PF00646">
    <property type="entry name" value="F-box"/>
    <property type="match status" value="1"/>
</dbReference>
<dbReference type="SMART" id="SM00256">
    <property type="entry name" value="FBOX"/>
    <property type="match status" value="1"/>
</dbReference>
<dbReference type="KEGG" id="egr:104421452"/>
<dbReference type="Gene3D" id="1.20.1280.50">
    <property type="match status" value="1"/>
</dbReference>
<dbReference type="InParanoid" id="A0A059ABF8"/>
<evidence type="ECO:0000256" key="1">
    <source>
        <dbReference type="SAM" id="SignalP"/>
    </source>
</evidence>
<organism evidence="3">
    <name type="scientific">Eucalyptus grandis</name>
    <name type="common">Flooded gum</name>
    <dbReference type="NCBI Taxonomy" id="71139"/>
    <lineage>
        <taxon>Eukaryota</taxon>
        <taxon>Viridiplantae</taxon>
        <taxon>Streptophyta</taxon>
        <taxon>Embryophyta</taxon>
        <taxon>Tracheophyta</taxon>
        <taxon>Spermatophyta</taxon>
        <taxon>Magnoliopsida</taxon>
        <taxon>eudicotyledons</taxon>
        <taxon>Gunneridae</taxon>
        <taxon>Pentapetalae</taxon>
        <taxon>rosids</taxon>
        <taxon>malvids</taxon>
        <taxon>Myrtales</taxon>
        <taxon>Myrtaceae</taxon>
        <taxon>Myrtoideae</taxon>
        <taxon>Eucalypteae</taxon>
        <taxon>Eucalyptus</taxon>
    </lineage>
</organism>
<dbReference type="OMA" id="YTHGSRW"/>
<proteinExistence type="predicted"/>
<evidence type="ECO:0000259" key="2">
    <source>
        <dbReference type="PROSITE" id="PS50181"/>
    </source>
</evidence>
<dbReference type="SUPFAM" id="SSF81383">
    <property type="entry name" value="F-box domain"/>
    <property type="match status" value="1"/>
</dbReference>
<feature type="domain" description="F-box" evidence="2">
    <location>
        <begin position="84"/>
        <end position="130"/>
    </location>
</feature>
<keyword evidence="1" id="KW-0732">Signal</keyword>
<feature type="chain" id="PRO_5001572133" description="F-box domain-containing protein" evidence="1">
    <location>
        <begin position="19"/>
        <end position="395"/>
    </location>
</feature>
<evidence type="ECO:0000313" key="3">
    <source>
        <dbReference type="EMBL" id="KCW51069.1"/>
    </source>
</evidence>
<reference evidence="3" key="1">
    <citation type="submission" date="2013-07" db="EMBL/GenBank/DDBJ databases">
        <title>The genome of Eucalyptus grandis.</title>
        <authorList>
            <person name="Schmutz J."/>
            <person name="Hayes R."/>
            <person name="Myburg A."/>
            <person name="Tuskan G."/>
            <person name="Grattapaglia D."/>
            <person name="Rokhsar D.S."/>
        </authorList>
    </citation>
    <scope>NUCLEOTIDE SEQUENCE</scope>
    <source>
        <tissue evidence="3">Leaf extractions</tissue>
    </source>
</reference>
<sequence length="395" mass="45910">MLLFFLFTCLSFILFLKSLPLNSLPLWASEMTLLSLWSHREFSAFCISSLMNSFYRSFIPRTCSKMSIKKINLSSRVDNVEIGEKSVLDLPELVLECILEKLPPAELFNMAGVCSSLRNRCVSDHLWERHMRQKWGRVIGPAAYRQWKWYIATRRDIGNLKQGKQSGLARLLIAVWPLSWTNSKLDNSEKQRIPLPTDSIMSWYLALETGKFCFPAQVYNRENGHVGFMLSCYDAELSYDSQTDTFQARYPPHGRRAGAIESNVTWDRLRAQPVDAPPHDLHISDCLNDLQPGDHIEIQWRRNEEFPYGWWYGAVGHLESCDGNANYCRCHNSDTVMLEFRQYAPGSRWRHTAINRRNHREEGNEADGFYGGIRKLKTEREISMWKSLWPTEVLE</sequence>
<dbReference type="Gramene" id="KCW51069">
    <property type="protein sequence ID" value="KCW51069"/>
    <property type="gene ID" value="EUGRSUZ_J00678"/>
</dbReference>
<dbReference type="eggNOG" id="ENOG502QQCP">
    <property type="taxonomic scope" value="Eukaryota"/>
</dbReference>
<name>A0A059ABF8_EUCGR</name>
<dbReference type="PANTHER" id="PTHR31482">
    <property type="entry name" value="ESTS AU081301(E20138)"/>
    <property type="match status" value="1"/>
</dbReference>
<feature type="signal peptide" evidence="1">
    <location>
        <begin position="1"/>
        <end position="18"/>
    </location>
</feature>
<gene>
    <name evidence="3" type="ORF">EUGRSUZ_J00678</name>
</gene>
<dbReference type="FunCoup" id="A0A059ABF8">
    <property type="interactions" value="862"/>
</dbReference>
<dbReference type="InterPro" id="IPR001810">
    <property type="entry name" value="F-box_dom"/>
</dbReference>
<dbReference type="PANTHER" id="PTHR31482:SF2">
    <property type="entry name" value="F-BOX DOMAIN-CONTAINING PROTEIN"/>
    <property type="match status" value="1"/>
</dbReference>
<protein>
    <recommendedName>
        <fullName evidence="2">F-box domain-containing protein</fullName>
    </recommendedName>
</protein>
<dbReference type="OrthoDB" id="512036at2759"/>
<dbReference type="AlphaFoldDB" id="A0A059ABF8"/>
<dbReference type="InterPro" id="IPR036047">
    <property type="entry name" value="F-box-like_dom_sf"/>
</dbReference>